<gene>
    <name evidence="2" type="ORF">PXEA_LOCUS37372</name>
</gene>
<name>A0A3S5FHE3_9PLAT</name>
<sequence>MVKEWCHNDLSATLVRRALSRGQSVRYLVPDATLDEIYAAGLYGARSQTRQTSISHLVGSVSDAVTLRTDPRSSTLGDREVAKDASQGVCTKPKDRSRRLGHKDVTVPQSLSLTDICESQDSHWRFHEEANEGTKEAVTKEKREAHNRLEDKFARLAL</sequence>
<evidence type="ECO:0000256" key="1">
    <source>
        <dbReference type="SAM" id="MobiDB-lite"/>
    </source>
</evidence>
<evidence type="ECO:0000313" key="2">
    <source>
        <dbReference type="EMBL" id="VEL43932.1"/>
    </source>
</evidence>
<dbReference type="Gene3D" id="3.40.50.620">
    <property type="entry name" value="HUPs"/>
    <property type="match status" value="1"/>
</dbReference>
<protein>
    <recommendedName>
        <fullName evidence="4">Cytidyltransferase-like domain-containing protein</fullName>
    </recommendedName>
</protein>
<dbReference type="AlphaFoldDB" id="A0A3S5FHE3"/>
<keyword evidence="3" id="KW-1185">Reference proteome</keyword>
<dbReference type="SUPFAM" id="SSF52374">
    <property type="entry name" value="Nucleotidylyl transferase"/>
    <property type="match status" value="1"/>
</dbReference>
<feature type="region of interest" description="Disordered" evidence="1">
    <location>
        <begin position="70"/>
        <end position="100"/>
    </location>
</feature>
<accession>A0A3S5FHE3</accession>
<comment type="caution">
    <text evidence="2">The sequence shown here is derived from an EMBL/GenBank/DDBJ whole genome shotgun (WGS) entry which is preliminary data.</text>
</comment>
<dbReference type="Proteomes" id="UP000784294">
    <property type="component" value="Unassembled WGS sequence"/>
</dbReference>
<evidence type="ECO:0008006" key="4">
    <source>
        <dbReference type="Google" id="ProtNLM"/>
    </source>
</evidence>
<proteinExistence type="predicted"/>
<reference evidence="2" key="1">
    <citation type="submission" date="2018-11" db="EMBL/GenBank/DDBJ databases">
        <authorList>
            <consortium name="Pathogen Informatics"/>
        </authorList>
    </citation>
    <scope>NUCLEOTIDE SEQUENCE</scope>
</reference>
<dbReference type="OrthoDB" id="422187at2759"/>
<evidence type="ECO:0000313" key="3">
    <source>
        <dbReference type="Proteomes" id="UP000784294"/>
    </source>
</evidence>
<organism evidence="2 3">
    <name type="scientific">Protopolystoma xenopodis</name>
    <dbReference type="NCBI Taxonomy" id="117903"/>
    <lineage>
        <taxon>Eukaryota</taxon>
        <taxon>Metazoa</taxon>
        <taxon>Spiralia</taxon>
        <taxon>Lophotrochozoa</taxon>
        <taxon>Platyhelminthes</taxon>
        <taxon>Monogenea</taxon>
        <taxon>Polyopisthocotylea</taxon>
        <taxon>Polystomatidea</taxon>
        <taxon>Polystomatidae</taxon>
        <taxon>Protopolystoma</taxon>
    </lineage>
</organism>
<dbReference type="EMBL" id="CAAALY010286975">
    <property type="protein sequence ID" value="VEL43932.1"/>
    <property type="molecule type" value="Genomic_DNA"/>
</dbReference>
<dbReference type="InterPro" id="IPR014729">
    <property type="entry name" value="Rossmann-like_a/b/a_fold"/>
</dbReference>